<keyword evidence="2" id="KW-1133">Transmembrane helix</keyword>
<keyword evidence="2" id="KW-0812">Transmembrane</keyword>
<evidence type="ECO:0000313" key="4">
    <source>
        <dbReference type="Proteomes" id="UP001603857"/>
    </source>
</evidence>
<sequence length="68" mass="7654">MKKEKMAGFPSQSGDLQQPAPNIAEKGNQTSSSIGNAHPSQVRYHFQFQIIFVTLNSFYIYFLNANSK</sequence>
<accession>A0ABD1N4R6</accession>
<reference evidence="3 4" key="1">
    <citation type="submission" date="2024-08" db="EMBL/GenBank/DDBJ databases">
        <title>Insights into the chromosomal genome structure of Flemingia macrophylla.</title>
        <authorList>
            <person name="Ding Y."/>
            <person name="Zhao Y."/>
            <person name="Bi W."/>
            <person name="Wu M."/>
            <person name="Zhao G."/>
            <person name="Gong Y."/>
            <person name="Li W."/>
            <person name="Zhang P."/>
        </authorList>
    </citation>
    <scope>NUCLEOTIDE SEQUENCE [LARGE SCALE GENOMIC DNA]</scope>
    <source>
        <strain evidence="3">DYQJB</strain>
        <tissue evidence="3">Leaf</tissue>
    </source>
</reference>
<gene>
    <name evidence="3" type="ORF">Fmac_004377</name>
</gene>
<protein>
    <submittedName>
        <fullName evidence="3">Uncharacterized protein</fullName>
    </submittedName>
</protein>
<evidence type="ECO:0000256" key="2">
    <source>
        <dbReference type="SAM" id="Phobius"/>
    </source>
</evidence>
<dbReference type="EMBL" id="JBGMDY010000002">
    <property type="protein sequence ID" value="KAL2343092.1"/>
    <property type="molecule type" value="Genomic_DNA"/>
</dbReference>
<feature type="transmembrane region" description="Helical" evidence="2">
    <location>
        <begin position="46"/>
        <end position="63"/>
    </location>
</feature>
<proteinExistence type="predicted"/>
<feature type="compositionally biased region" description="Polar residues" evidence="1">
    <location>
        <begin position="27"/>
        <end position="36"/>
    </location>
</feature>
<keyword evidence="4" id="KW-1185">Reference proteome</keyword>
<dbReference type="Proteomes" id="UP001603857">
    <property type="component" value="Unassembled WGS sequence"/>
</dbReference>
<keyword evidence="2" id="KW-0472">Membrane</keyword>
<organism evidence="3 4">
    <name type="scientific">Flemingia macrophylla</name>
    <dbReference type="NCBI Taxonomy" id="520843"/>
    <lineage>
        <taxon>Eukaryota</taxon>
        <taxon>Viridiplantae</taxon>
        <taxon>Streptophyta</taxon>
        <taxon>Embryophyta</taxon>
        <taxon>Tracheophyta</taxon>
        <taxon>Spermatophyta</taxon>
        <taxon>Magnoliopsida</taxon>
        <taxon>eudicotyledons</taxon>
        <taxon>Gunneridae</taxon>
        <taxon>Pentapetalae</taxon>
        <taxon>rosids</taxon>
        <taxon>fabids</taxon>
        <taxon>Fabales</taxon>
        <taxon>Fabaceae</taxon>
        <taxon>Papilionoideae</taxon>
        <taxon>50 kb inversion clade</taxon>
        <taxon>NPAAA clade</taxon>
        <taxon>indigoferoid/millettioid clade</taxon>
        <taxon>Phaseoleae</taxon>
        <taxon>Flemingia</taxon>
    </lineage>
</organism>
<evidence type="ECO:0000313" key="3">
    <source>
        <dbReference type="EMBL" id="KAL2343092.1"/>
    </source>
</evidence>
<name>A0ABD1N4R6_9FABA</name>
<dbReference type="AlphaFoldDB" id="A0ABD1N4R6"/>
<evidence type="ECO:0000256" key="1">
    <source>
        <dbReference type="SAM" id="MobiDB-lite"/>
    </source>
</evidence>
<feature type="compositionally biased region" description="Polar residues" evidence="1">
    <location>
        <begin position="10"/>
        <end position="20"/>
    </location>
</feature>
<feature type="region of interest" description="Disordered" evidence="1">
    <location>
        <begin position="1"/>
        <end position="36"/>
    </location>
</feature>
<comment type="caution">
    <text evidence="3">The sequence shown here is derived from an EMBL/GenBank/DDBJ whole genome shotgun (WGS) entry which is preliminary data.</text>
</comment>